<dbReference type="EMBL" id="ML119855">
    <property type="protein sequence ID" value="RPA72588.1"/>
    <property type="molecule type" value="Genomic_DNA"/>
</dbReference>
<dbReference type="GO" id="GO:0016491">
    <property type="term" value="F:oxidoreductase activity"/>
    <property type="evidence" value="ECO:0007669"/>
    <property type="project" value="UniProtKB-KW"/>
</dbReference>
<organism evidence="4 5">
    <name type="scientific">Ascobolus immersus RN42</name>
    <dbReference type="NCBI Taxonomy" id="1160509"/>
    <lineage>
        <taxon>Eukaryota</taxon>
        <taxon>Fungi</taxon>
        <taxon>Dikarya</taxon>
        <taxon>Ascomycota</taxon>
        <taxon>Pezizomycotina</taxon>
        <taxon>Pezizomycetes</taxon>
        <taxon>Pezizales</taxon>
        <taxon>Ascobolaceae</taxon>
        <taxon>Ascobolus</taxon>
    </lineage>
</organism>
<reference evidence="4 5" key="1">
    <citation type="journal article" date="2018" name="Nat. Ecol. Evol.">
        <title>Pezizomycetes genomes reveal the molecular basis of ectomycorrhizal truffle lifestyle.</title>
        <authorList>
            <person name="Murat C."/>
            <person name="Payen T."/>
            <person name="Noel B."/>
            <person name="Kuo A."/>
            <person name="Morin E."/>
            <person name="Chen J."/>
            <person name="Kohler A."/>
            <person name="Krizsan K."/>
            <person name="Balestrini R."/>
            <person name="Da Silva C."/>
            <person name="Montanini B."/>
            <person name="Hainaut M."/>
            <person name="Levati E."/>
            <person name="Barry K.W."/>
            <person name="Belfiori B."/>
            <person name="Cichocki N."/>
            <person name="Clum A."/>
            <person name="Dockter R.B."/>
            <person name="Fauchery L."/>
            <person name="Guy J."/>
            <person name="Iotti M."/>
            <person name="Le Tacon F."/>
            <person name="Lindquist E.A."/>
            <person name="Lipzen A."/>
            <person name="Malagnac F."/>
            <person name="Mello A."/>
            <person name="Molinier V."/>
            <person name="Miyauchi S."/>
            <person name="Poulain J."/>
            <person name="Riccioni C."/>
            <person name="Rubini A."/>
            <person name="Sitrit Y."/>
            <person name="Splivallo R."/>
            <person name="Traeger S."/>
            <person name="Wang M."/>
            <person name="Zifcakova L."/>
            <person name="Wipf D."/>
            <person name="Zambonelli A."/>
            <person name="Paolocci F."/>
            <person name="Nowrousian M."/>
            <person name="Ottonello S."/>
            <person name="Baldrian P."/>
            <person name="Spatafora J.W."/>
            <person name="Henrissat B."/>
            <person name="Nagy L.G."/>
            <person name="Aury J.M."/>
            <person name="Wincker P."/>
            <person name="Grigoriev I.V."/>
            <person name="Bonfante P."/>
            <person name="Martin F.M."/>
        </authorList>
    </citation>
    <scope>NUCLEOTIDE SEQUENCE [LARGE SCALE GENOMIC DNA]</scope>
    <source>
        <strain evidence="4 5">RN42</strain>
    </source>
</reference>
<proteinExistence type="inferred from homology"/>
<dbReference type="Gene3D" id="3.40.50.720">
    <property type="entry name" value="NAD(P)-binding Rossmann-like Domain"/>
    <property type="match status" value="1"/>
</dbReference>
<dbReference type="PANTHER" id="PTHR24320:SF282">
    <property type="entry name" value="WW DOMAIN-CONTAINING OXIDOREDUCTASE"/>
    <property type="match status" value="1"/>
</dbReference>
<dbReference type="InterPro" id="IPR002347">
    <property type="entry name" value="SDR_fam"/>
</dbReference>
<gene>
    <name evidence="4" type="ORF">BJ508DRAFT_419407</name>
</gene>
<dbReference type="PRINTS" id="PR00081">
    <property type="entry name" value="GDHRDH"/>
</dbReference>
<sequence>MSLLYNIKGLINNYMCGSSPPDLNLPSLNGKVALVTGGNTGIGFVTVENLANAGARVYIGARNEEKAAKAIEDIKKKAAEKSLPEPDIRFLKMDLTDLETVQNAAEEFKRNEKHLHILDNNAGIMAVDYSLTKDNYEIQWQTNYISHFVLTNLLLPTLLETALLPTSKPGDVRIVNLSSFSHAANAPGEGIIWDDDFQLKRIKHNTTQRYGMSKLANILHANYLHATYGPDSDYVKRHGGKGEIWTMAVHPGAIGTQLQDNINFKLPFGLKPSQLMGAIRWNIPVEFGAYTSTWCAASDKVTREDSGKYFVPYAERYPASENGQNKEMAERLWKKTWEILGRDKGWKEYTPSE</sequence>
<dbReference type="Pfam" id="PF00106">
    <property type="entry name" value="adh_short"/>
    <property type="match status" value="1"/>
</dbReference>
<dbReference type="InterPro" id="IPR036291">
    <property type="entry name" value="NAD(P)-bd_dom_sf"/>
</dbReference>
<keyword evidence="3" id="KW-0560">Oxidoreductase</keyword>
<dbReference type="SUPFAM" id="SSF51735">
    <property type="entry name" value="NAD(P)-binding Rossmann-fold domains"/>
    <property type="match status" value="1"/>
</dbReference>
<dbReference type="AlphaFoldDB" id="A0A3N4HIV4"/>
<dbReference type="PANTHER" id="PTHR24320">
    <property type="entry name" value="RETINOL DEHYDROGENASE"/>
    <property type="match status" value="1"/>
</dbReference>
<dbReference type="STRING" id="1160509.A0A3N4HIV4"/>
<accession>A0A3N4HIV4</accession>
<evidence type="ECO:0000256" key="2">
    <source>
        <dbReference type="ARBA" id="ARBA00022857"/>
    </source>
</evidence>
<evidence type="ECO:0000313" key="5">
    <source>
        <dbReference type="Proteomes" id="UP000275078"/>
    </source>
</evidence>
<dbReference type="Proteomes" id="UP000275078">
    <property type="component" value="Unassembled WGS sequence"/>
</dbReference>
<evidence type="ECO:0000256" key="1">
    <source>
        <dbReference type="ARBA" id="ARBA00006484"/>
    </source>
</evidence>
<keyword evidence="2" id="KW-0521">NADP</keyword>
<comment type="similarity">
    <text evidence="1">Belongs to the short-chain dehydrogenases/reductases (SDR) family.</text>
</comment>
<keyword evidence="5" id="KW-1185">Reference proteome</keyword>
<evidence type="ECO:0000313" key="4">
    <source>
        <dbReference type="EMBL" id="RPA72588.1"/>
    </source>
</evidence>
<dbReference type="OrthoDB" id="191139at2759"/>
<name>A0A3N4HIV4_ASCIM</name>
<evidence type="ECO:0000256" key="3">
    <source>
        <dbReference type="ARBA" id="ARBA00023002"/>
    </source>
</evidence>
<protein>
    <submittedName>
        <fullName evidence="4">NAD(P)-binding protein</fullName>
    </submittedName>
</protein>